<dbReference type="AlphaFoldDB" id="A0AAD7Z972"/>
<feature type="non-terminal residue" evidence="2">
    <location>
        <position position="1"/>
    </location>
</feature>
<keyword evidence="1" id="KW-0472">Membrane</keyword>
<name>A0AAD7Z972_DIPPU</name>
<comment type="caution">
    <text evidence="2">The sequence shown here is derived from an EMBL/GenBank/DDBJ whole genome shotgun (WGS) entry which is preliminary data.</text>
</comment>
<gene>
    <name evidence="2" type="ORF">L9F63_006750</name>
</gene>
<feature type="transmembrane region" description="Helical" evidence="1">
    <location>
        <begin position="52"/>
        <end position="71"/>
    </location>
</feature>
<reference evidence="2" key="2">
    <citation type="submission" date="2023-05" db="EMBL/GenBank/DDBJ databases">
        <authorList>
            <person name="Fouks B."/>
        </authorList>
    </citation>
    <scope>NUCLEOTIDE SEQUENCE</scope>
    <source>
        <strain evidence="2">Stay&amp;Tobe</strain>
        <tissue evidence="2">Testes</tissue>
    </source>
</reference>
<reference evidence="2" key="1">
    <citation type="journal article" date="2023" name="IScience">
        <title>Live-bearing cockroach genome reveals convergent evolutionary mechanisms linked to viviparity in insects and beyond.</title>
        <authorList>
            <person name="Fouks B."/>
            <person name="Harrison M.C."/>
            <person name="Mikhailova A.A."/>
            <person name="Marchal E."/>
            <person name="English S."/>
            <person name="Carruthers M."/>
            <person name="Jennings E.C."/>
            <person name="Chiamaka E.L."/>
            <person name="Frigard R.A."/>
            <person name="Pippel M."/>
            <person name="Attardo G.M."/>
            <person name="Benoit J.B."/>
            <person name="Bornberg-Bauer E."/>
            <person name="Tobe S.S."/>
        </authorList>
    </citation>
    <scope>NUCLEOTIDE SEQUENCE</scope>
    <source>
        <strain evidence="2">Stay&amp;Tobe</strain>
    </source>
</reference>
<dbReference type="Proteomes" id="UP001233999">
    <property type="component" value="Unassembled WGS sequence"/>
</dbReference>
<proteinExistence type="predicted"/>
<protein>
    <submittedName>
        <fullName evidence="2">Uncharacterized protein</fullName>
    </submittedName>
</protein>
<keyword evidence="1" id="KW-0812">Transmembrane</keyword>
<feature type="non-terminal residue" evidence="2">
    <location>
        <position position="75"/>
    </location>
</feature>
<accession>A0AAD7Z972</accession>
<keyword evidence="3" id="KW-1185">Reference proteome</keyword>
<keyword evidence="1" id="KW-1133">Transmembrane helix</keyword>
<evidence type="ECO:0000313" key="3">
    <source>
        <dbReference type="Proteomes" id="UP001233999"/>
    </source>
</evidence>
<dbReference type="EMBL" id="JASPKZ010009795">
    <property type="protein sequence ID" value="KAJ9576394.1"/>
    <property type="molecule type" value="Genomic_DNA"/>
</dbReference>
<evidence type="ECO:0000256" key="1">
    <source>
        <dbReference type="SAM" id="Phobius"/>
    </source>
</evidence>
<organism evidence="2 3">
    <name type="scientific">Diploptera punctata</name>
    <name type="common">Pacific beetle cockroach</name>
    <dbReference type="NCBI Taxonomy" id="6984"/>
    <lineage>
        <taxon>Eukaryota</taxon>
        <taxon>Metazoa</taxon>
        <taxon>Ecdysozoa</taxon>
        <taxon>Arthropoda</taxon>
        <taxon>Hexapoda</taxon>
        <taxon>Insecta</taxon>
        <taxon>Pterygota</taxon>
        <taxon>Neoptera</taxon>
        <taxon>Polyneoptera</taxon>
        <taxon>Dictyoptera</taxon>
        <taxon>Blattodea</taxon>
        <taxon>Blaberoidea</taxon>
        <taxon>Blaberidae</taxon>
        <taxon>Diplopterinae</taxon>
        <taxon>Diploptera</taxon>
    </lineage>
</organism>
<sequence length="75" mass="8687">LHNTSTAIHGLMMERRLEGNETKGNHQWRANRVERNTAKLAKTQRRRRRSHLNLTIVIVTPALVSETQMVFKILG</sequence>
<evidence type="ECO:0000313" key="2">
    <source>
        <dbReference type="EMBL" id="KAJ9576394.1"/>
    </source>
</evidence>